<organism evidence="1 2">
    <name type="scientific">Protea cynaroides</name>
    <dbReference type="NCBI Taxonomy" id="273540"/>
    <lineage>
        <taxon>Eukaryota</taxon>
        <taxon>Viridiplantae</taxon>
        <taxon>Streptophyta</taxon>
        <taxon>Embryophyta</taxon>
        <taxon>Tracheophyta</taxon>
        <taxon>Spermatophyta</taxon>
        <taxon>Magnoliopsida</taxon>
        <taxon>Proteales</taxon>
        <taxon>Proteaceae</taxon>
        <taxon>Protea</taxon>
    </lineage>
</organism>
<reference evidence="1" key="1">
    <citation type="journal article" date="2023" name="Plant J.">
        <title>The genome of the king protea, Protea cynaroides.</title>
        <authorList>
            <person name="Chang J."/>
            <person name="Duong T.A."/>
            <person name="Schoeman C."/>
            <person name="Ma X."/>
            <person name="Roodt D."/>
            <person name="Barker N."/>
            <person name="Li Z."/>
            <person name="Van de Peer Y."/>
            <person name="Mizrachi E."/>
        </authorList>
    </citation>
    <scope>NUCLEOTIDE SEQUENCE</scope>
    <source>
        <tissue evidence="1">Young leaves</tissue>
    </source>
</reference>
<protein>
    <submittedName>
        <fullName evidence="1">Uncharacterized protein</fullName>
    </submittedName>
</protein>
<dbReference type="Proteomes" id="UP001141806">
    <property type="component" value="Unassembled WGS sequence"/>
</dbReference>
<dbReference type="AlphaFoldDB" id="A0A9Q0K9B5"/>
<accession>A0A9Q0K9B5</accession>
<sequence>MIMHATVDVFRVGLSEVMRLMLPEMVFLARGSRSCEGVAHGGSGMNLLMIYSSSQNRDLVLGHTLTMAAGSGDRVAEFRVLSSGVDGGAGGNDFWFTISVVTAPEREEVLMASEDSTTLNLFLNDAMLRLSHEDLGPRRRRQLDEAANDDSEKQGGRWVL</sequence>
<gene>
    <name evidence="1" type="ORF">NE237_018122</name>
</gene>
<dbReference type="EMBL" id="JAMYWD010000007">
    <property type="protein sequence ID" value="KAJ4966273.1"/>
    <property type="molecule type" value="Genomic_DNA"/>
</dbReference>
<evidence type="ECO:0000313" key="2">
    <source>
        <dbReference type="Proteomes" id="UP001141806"/>
    </source>
</evidence>
<proteinExistence type="predicted"/>
<comment type="caution">
    <text evidence="1">The sequence shown here is derived from an EMBL/GenBank/DDBJ whole genome shotgun (WGS) entry which is preliminary data.</text>
</comment>
<name>A0A9Q0K9B5_9MAGN</name>
<keyword evidence="2" id="KW-1185">Reference proteome</keyword>
<evidence type="ECO:0000313" key="1">
    <source>
        <dbReference type="EMBL" id="KAJ4966273.1"/>
    </source>
</evidence>